<organism evidence="1 2">
    <name type="scientific">Drosophila mojavensis</name>
    <name type="common">Fruit fly</name>
    <dbReference type="NCBI Taxonomy" id="7230"/>
    <lineage>
        <taxon>Eukaryota</taxon>
        <taxon>Metazoa</taxon>
        <taxon>Ecdysozoa</taxon>
        <taxon>Arthropoda</taxon>
        <taxon>Hexapoda</taxon>
        <taxon>Insecta</taxon>
        <taxon>Pterygota</taxon>
        <taxon>Neoptera</taxon>
        <taxon>Endopterygota</taxon>
        <taxon>Diptera</taxon>
        <taxon>Brachycera</taxon>
        <taxon>Muscomorpha</taxon>
        <taxon>Ephydroidea</taxon>
        <taxon>Drosophilidae</taxon>
        <taxon>Drosophila</taxon>
    </lineage>
</organism>
<reference evidence="1 2" key="1">
    <citation type="journal article" date="2007" name="Nature">
        <title>Evolution of genes and genomes on the Drosophila phylogeny.</title>
        <authorList>
            <consortium name="Drosophila 12 Genomes Consortium"/>
            <person name="Clark A.G."/>
            <person name="Eisen M.B."/>
            <person name="Smith D.R."/>
            <person name="Bergman C.M."/>
            <person name="Oliver B."/>
            <person name="Markow T.A."/>
            <person name="Kaufman T.C."/>
            <person name="Kellis M."/>
            <person name="Gelbart W."/>
            <person name="Iyer V.N."/>
            <person name="Pollard D.A."/>
            <person name="Sackton T.B."/>
            <person name="Larracuente A.M."/>
            <person name="Singh N.D."/>
            <person name="Abad J.P."/>
            <person name="Abt D.N."/>
            <person name="Adryan B."/>
            <person name="Aguade M."/>
            <person name="Akashi H."/>
            <person name="Anderson W.W."/>
            <person name="Aquadro C.F."/>
            <person name="Ardell D.H."/>
            <person name="Arguello R."/>
            <person name="Artieri C.G."/>
            <person name="Barbash D.A."/>
            <person name="Barker D."/>
            <person name="Barsanti P."/>
            <person name="Batterham P."/>
            <person name="Batzoglou S."/>
            <person name="Begun D."/>
            <person name="Bhutkar A."/>
            <person name="Blanco E."/>
            <person name="Bosak S.A."/>
            <person name="Bradley R.K."/>
            <person name="Brand A.D."/>
            <person name="Brent M.R."/>
            <person name="Brooks A.N."/>
            <person name="Brown R.H."/>
            <person name="Butlin R.K."/>
            <person name="Caggese C."/>
            <person name="Calvi B.R."/>
            <person name="Bernardo de Carvalho A."/>
            <person name="Caspi A."/>
            <person name="Castrezana S."/>
            <person name="Celniker S.E."/>
            <person name="Chang J.L."/>
            <person name="Chapple C."/>
            <person name="Chatterji S."/>
            <person name="Chinwalla A."/>
            <person name="Civetta A."/>
            <person name="Clifton S.W."/>
            <person name="Comeron J.M."/>
            <person name="Costello J.C."/>
            <person name="Coyne J.A."/>
            <person name="Daub J."/>
            <person name="David R.G."/>
            <person name="Delcher A.L."/>
            <person name="Delehaunty K."/>
            <person name="Do C.B."/>
            <person name="Ebling H."/>
            <person name="Edwards K."/>
            <person name="Eickbush T."/>
            <person name="Evans J.D."/>
            <person name="Filipski A."/>
            <person name="Findeiss S."/>
            <person name="Freyhult E."/>
            <person name="Fulton L."/>
            <person name="Fulton R."/>
            <person name="Garcia A.C."/>
            <person name="Gardiner A."/>
            <person name="Garfield D.A."/>
            <person name="Garvin B.E."/>
            <person name="Gibson G."/>
            <person name="Gilbert D."/>
            <person name="Gnerre S."/>
            <person name="Godfrey J."/>
            <person name="Good R."/>
            <person name="Gotea V."/>
            <person name="Gravely B."/>
            <person name="Greenberg A.J."/>
            <person name="Griffiths-Jones S."/>
            <person name="Gross S."/>
            <person name="Guigo R."/>
            <person name="Gustafson E.A."/>
            <person name="Haerty W."/>
            <person name="Hahn M.W."/>
            <person name="Halligan D.L."/>
            <person name="Halpern A.L."/>
            <person name="Halter G.M."/>
            <person name="Han M.V."/>
            <person name="Heger A."/>
            <person name="Hillier L."/>
            <person name="Hinrichs A.S."/>
            <person name="Holmes I."/>
            <person name="Hoskins R.A."/>
            <person name="Hubisz M.J."/>
            <person name="Hultmark D."/>
            <person name="Huntley M.A."/>
            <person name="Jaffe D.B."/>
            <person name="Jagadeeshan S."/>
            <person name="Jeck W.R."/>
            <person name="Johnson J."/>
            <person name="Jones C.D."/>
            <person name="Jordan W.C."/>
            <person name="Karpen G.H."/>
            <person name="Kataoka E."/>
            <person name="Keightley P.D."/>
            <person name="Kheradpour P."/>
            <person name="Kirkness E.F."/>
            <person name="Koerich L.B."/>
            <person name="Kristiansen K."/>
            <person name="Kudrna D."/>
            <person name="Kulathinal R.J."/>
            <person name="Kumar S."/>
            <person name="Kwok R."/>
            <person name="Lander E."/>
            <person name="Langley C.H."/>
            <person name="Lapoint R."/>
            <person name="Lazzaro B.P."/>
            <person name="Lee S.J."/>
            <person name="Levesque L."/>
            <person name="Li R."/>
            <person name="Lin C.F."/>
            <person name="Lin M.F."/>
            <person name="Lindblad-Toh K."/>
            <person name="Llopart A."/>
            <person name="Long M."/>
            <person name="Low L."/>
            <person name="Lozovsky E."/>
            <person name="Lu J."/>
            <person name="Luo M."/>
            <person name="Machado C.A."/>
            <person name="Makalowski W."/>
            <person name="Marzo M."/>
            <person name="Matsuda M."/>
            <person name="Matzkin L."/>
            <person name="McAllister B."/>
            <person name="McBride C.S."/>
            <person name="McKernan B."/>
            <person name="McKernan K."/>
            <person name="Mendez-Lago M."/>
            <person name="Minx P."/>
            <person name="Mollenhauer M.U."/>
            <person name="Montooth K."/>
            <person name="Mount S.M."/>
            <person name="Mu X."/>
            <person name="Myers E."/>
            <person name="Negre B."/>
            <person name="Newfeld S."/>
            <person name="Nielsen R."/>
            <person name="Noor M.A."/>
            <person name="O'Grady P."/>
            <person name="Pachter L."/>
            <person name="Papaceit M."/>
            <person name="Parisi M.J."/>
            <person name="Parisi M."/>
            <person name="Parts L."/>
            <person name="Pedersen J.S."/>
            <person name="Pesole G."/>
            <person name="Phillippy A.M."/>
            <person name="Ponting C.P."/>
            <person name="Pop M."/>
            <person name="Porcelli D."/>
            <person name="Powell J.R."/>
            <person name="Prohaska S."/>
            <person name="Pruitt K."/>
            <person name="Puig M."/>
            <person name="Quesneville H."/>
            <person name="Ram K.R."/>
            <person name="Rand D."/>
            <person name="Rasmussen M.D."/>
            <person name="Reed L.K."/>
            <person name="Reenan R."/>
            <person name="Reily A."/>
            <person name="Remington K.A."/>
            <person name="Rieger T.T."/>
            <person name="Ritchie M.G."/>
            <person name="Robin C."/>
            <person name="Rogers Y.H."/>
            <person name="Rohde C."/>
            <person name="Rozas J."/>
            <person name="Rubenfield M.J."/>
            <person name="Ruiz A."/>
            <person name="Russo S."/>
            <person name="Salzberg S.L."/>
            <person name="Sanchez-Gracia A."/>
            <person name="Saranga D.J."/>
            <person name="Sato H."/>
            <person name="Schaeffer S.W."/>
            <person name="Schatz M.C."/>
            <person name="Schlenke T."/>
            <person name="Schwartz R."/>
            <person name="Segarra C."/>
            <person name="Singh R.S."/>
            <person name="Sirot L."/>
            <person name="Sirota M."/>
            <person name="Sisneros N.B."/>
            <person name="Smith C.D."/>
            <person name="Smith T.F."/>
            <person name="Spieth J."/>
            <person name="Stage D.E."/>
            <person name="Stark A."/>
            <person name="Stephan W."/>
            <person name="Strausberg R.L."/>
            <person name="Strempel S."/>
            <person name="Sturgill D."/>
            <person name="Sutton G."/>
            <person name="Sutton G.G."/>
            <person name="Tao W."/>
            <person name="Teichmann S."/>
            <person name="Tobari Y.N."/>
            <person name="Tomimura Y."/>
            <person name="Tsolas J.M."/>
            <person name="Valente V.L."/>
            <person name="Venter E."/>
            <person name="Venter J.C."/>
            <person name="Vicario S."/>
            <person name="Vieira F.G."/>
            <person name="Vilella A.J."/>
            <person name="Villasante A."/>
            <person name="Walenz B."/>
            <person name="Wang J."/>
            <person name="Wasserman M."/>
            <person name="Watts T."/>
            <person name="Wilson D."/>
            <person name="Wilson R.K."/>
            <person name="Wing R.A."/>
            <person name="Wolfner M.F."/>
            <person name="Wong A."/>
            <person name="Wong G.K."/>
            <person name="Wu C.I."/>
            <person name="Wu G."/>
            <person name="Yamamoto D."/>
            <person name="Yang H.P."/>
            <person name="Yang S.P."/>
            <person name="Yorke J.A."/>
            <person name="Yoshida K."/>
            <person name="Zdobnov E."/>
            <person name="Zhang P."/>
            <person name="Zhang Y."/>
            <person name="Zimin A.V."/>
            <person name="Baldwin J."/>
            <person name="Abdouelleil A."/>
            <person name="Abdulkadir J."/>
            <person name="Abebe A."/>
            <person name="Abera B."/>
            <person name="Abreu J."/>
            <person name="Acer S.C."/>
            <person name="Aftuck L."/>
            <person name="Alexander A."/>
            <person name="An P."/>
            <person name="Anderson E."/>
            <person name="Anderson S."/>
            <person name="Arachi H."/>
            <person name="Azer M."/>
            <person name="Bachantsang P."/>
            <person name="Barry A."/>
            <person name="Bayul T."/>
            <person name="Berlin A."/>
            <person name="Bessette D."/>
            <person name="Bloom T."/>
            <person name="Blye J."/>
            <person name="Boguslavskiy L."/>
            <person name="Bonnet C."/>
            <person name="Boukhgalter B."/>
            <person name="Bourzgui I."/>
            <person name="Brown A."/>
            <person name="Cahill P."/>
            <person name="Channer S."/>
            <person name="Cheshatsang Y."/>
            <person name="Chuda L."/>
            <person name="Citroen M."/>
            <person name="Collymore A."/>
            <person name="Cooke P."/>
            <person name="Costello M."/>
            <person name="D'Aco K."/>
            <person name="Daza R."/>
            <person name="De Haan G."/>
            <person name="DeGray S."/>
            <person name="DeMaso C."/>
            <person name="Dhargay N."/>
            <person name="Dooley K."/>
            <person name="Dooley E."/>
            <person name="Doricent M."/>
            <person name="Dorje P."/>
            <person name="Dorjee K."/>
            <person name="Dupes A."/>
            <person name="Elong R."/>
            <person name="Falk J."/>
            <person name="Farina A."/>
            <person name="Faro S."/>
            <person name="Ferguson D."/>
            <person name="Fisher S."/>
            <person name="Foley C.D."/>
            <person name="Franke A."/>
            <person name="Friedrich D."/>
            <person name="Gadbois L."/>
            <person name="Gearin G."/>
            <person name="Gearin C.R."/>
            <person name="Giannoukos G."/>
            <person name="Goode T."/>
            <person name="Graham J."/>
            <person name="Grandbois E."/>
            <person name="Grewal S."/>
            <person name="Gyaltsen K."/>
            <person name="Hafez N."/>
            <person name="Hagos B."/>
            <person name="Hall J."/>
            <person name="Henson C."/>
            <person name="Hollinger A."/>
            <person name="Honan T."/>
            <person name="Huard M.D."/>
            <person name="Hughes L."/>
            <person name="Hurhula B."/>
            <person name="Husby M.E."/>
            <person name="Kamat A."/>
            <person name="Kanga B."/>
            <person name="Kashin S."/>
            <person name="Khazanovich D."/>
            <person name="Kisner P."/>
            <person name="Lance K."/>
            <person name="Lara M."/>
            <person name="Lee W."/>
            <person name="Lennon N."/>
            <person name="Letendre F."/>
            <person name="LeVine R."/>
            <person name="Lipovsky A."/>
            <person name="Liu X."/>
            <person name="Liu J."/>
            <person name="Liu S."/>
            <person name="Lokyitsang T."/>
            <person name="Lokyitsang Y."/>
            <person name="Lubonja R."/>
            <person name="Lui A."/>
            <person name="MacDonald P."/>
            <person name="Magnisalis V."/>
            <person name="Maru K."/>
            <person name="Matthews C."/>
            <person name="McCusker W."/>
            <person name="McDonough S."/>
            <person name="Mehta T."/>
            <person name="Meldrim J."/>
            <person name="Meneus L."/>
            <person name="Mihai O."/>
            <person name="Mihalev A."/>
            <person name="Mihova T."/>
            <person name="Mittelman R."/>
            <person name="Mlenga V."/>
            <person name="Montmayeur A."/>
            <person name="Mulrain L."/>
            <person name="Navidi A."/>
            <person name="Naylor J."/>
            <person name="Negash T."/>
            <person name="Nguyen T."/>
            <person name="Nguyen N."/>
            <person name="Nicol R."/>
            <person name="Norbu C."/>
            <person name="Norbu N."/>
            <person name="Novod N."/>
            <person name="O'Neill B."/>
            <person name="Osman S."/>
            <person name="Markiewicz E."/>
            <person name="Oyono O.L."/>
            <person name="Patti C."/>
            <person name="Phunkhang P."/>
            <person name="Pierre F."/>
            <person name="Priest M."/>
            <person name="Raghuraman S."/>
            <person name="Rege F."/>
            <person name="Reyes R."/>
            <person name="Rise C."/>
            <person name="Rogov P."/>
            <person name="Ross K."/>
            <person name="Ryan E."/>
            <person name="Settipalli S."/>
            <person name="Shea T."/>
            <person name="Sherpa N."/>
            <person name="Shi L."/>
            <person name="Shih D."/>
            <person name="Sparrow T."/>
            <person name="Spaulding J."/>
            <person name="Stalker J."/>
            <person name="Stange-Thomann N."/>
            <person name="Stavropoulos S."/>
            <person name="Stone C."/>
            <person name="Strader C."/>
            <person name="Tesfaye S."/>
            <person name="Thomson T."/>
            <person name="Thoulutsang Y."/>
            <person name="Thoulutsang D."/>
            <person name="Topham K."/>
            <person name="Topping I."/>
            <person name="Tsamla T."/>
            <person name="Vassiliev H."/>
            <person name="Vo A."/>
            <person name="Wangchuk T."/>
            <person name="Wangdi T."/>
            <person name="Weiand M."/>
            <person name="Wilkinson J."/>
            <person name="Wilson A."/>
            <person name="Yadav S."/>
            <person name="Young G."/>
            <person name="Yu Q."/>
            <person name="Zembek L."/>
            <person name="Zhong D."/>
            <person name="Zimmer A."/>
            <person name="Zwirko Z."/>
            <person name="Jaffe D.B."/>
            <person name="Alvarez P."/>
            <person name="Brockman W."/>
            <person name="Butler J."/>
            <person name="Chin C."/>
            <person name="Gnerre S."/>
            <person name="Grabherr M."/>
            <person name="Kleber M."/>
            <person name="Mauceli E."/>
            <person name="MacCallum I."/>
        </authorList>
    </citation>
    <scope>NUCLEOTIDE SEQUENCE [LARGE SCALE GENOMIC DNA]</scope>
    <source>
        <strain evidence="2">Tucson 15081-1352.22</strain>
    </source>
</reference>
<keyword evidence="2" id="KW-1185">Reference proteome</keyword>
<dbReference type="AlphaFoldDB" id="A0A0Q9WN27"/>
<sequence>MSSQISWTLFNRQPRQIGKRECCQALRTNGIVFQLPAASSLVDQSIEHNSDWSLVLKE</sequence>
<dbReference type="Proteomes" id="UP000009192">
    <property type="component" value="Unassembled WGS sequence"/>
</dbReference>
<gene>
    <name evidence="1" type="primary">Dmoj\GI26691</name>
    <name evidence="1" type="ORF">Dmoj_GI26691</name>
</gene>
<evidence type="ECO:0000313" key="2">
    <source>
        <dbReference type="Proteomes" id="UP000009192"/>
    </source>
</evidence>
<accession>A0A0Q9WN27</accession>
<dbReference type="EMBL" id="CH933810">
    <property type="protein sequence ID" value="KRF94109.1"/>
    <property type="molecule type" value="Genomic_DNA"/>
</dbReference>
<protein>
    <submittedName>
        <fullName evidence="1">Uncharacterized protein</fullName>
    </submittedName>
</protein>
<dbReference type="InParanoid" id="A0A0Q9WN27"/>
<proteinExistence type="predicted"/>
<evidence type="ECO:0000313" key="1">
    <source>
        <dbReference type="EMBL" id="KRF94109.1"/>
    </source>
</evidence>
<name>A0A0Q9WN27_DROMO</name>
<dbReference type="KEGG" id="dmo:Dmoj_GI26691"/>